<dbReference type="Proteomes" id="UP001236748">
    <property type="component" value="Chromosome"/>
</dbReference>
<evidence type="ECO:0008006" key="3">
    <source>
        <dbReference type="Google" id="ProtNLM"/>
    </source>
</evidence>
<sequence>MIFAQVSGGEVVAVFACAQDEADFPGIVEMQEGDQLYLAFKEKMALIEITAYLNTLVSKANQQVSSLSGRIDTLEFAVGNDKATQDEVAELSLLNSEIKLWRQYNLELGRVSIQELWPRSPVWPTAPEPYYATALLNT</sequence>
<keyword evidence="2" id="KW-1185">Reference proteome</keyword>
<evidence type="ECO:0000313" key="2">
    <source>
        <dbReference type="Proteomes" id="UP001236748"/>
    </source>
</evidence>
<gene>
    <name evidence="1" type="ORF">PSH67_21430</name>
</gene>
<organism evidence="1 2">
    <name type="scientific">Pseudomonas lurida</name>
    <dbReference type="NCBI Taxonomy" id="244566"/>
    <lineage>
        <taxon>Bacteria</taxon>
        <taxon>Pseudomonadati</taxon>
        <taxon>Pseudomonadota</taxon>
        <taxon>Gammaproteobacteria</taxon>
        <taxon>Pseudomonadales</taxon>
        <taxon>Pseudomonadaceae</taxon>
        <taxon>Pseudomonas</taxon>
    </lineage>
</organism>
<dbReference type="RefSeq" id="WP_305387614.1">
    <property type="nucleotide sequence ID" value="NZ_CP117450.1"/>
</dbReference>
<protein>
    <recommendedName>
        <fullName evidence="3">Phage tail protein</fullName>
    </recommendedName>
</protein>
<dbReference type="EMBL" id="CP117450">
    <property type="protein sequence ID" value="WLH05379.1"/>
    <property type="molecule type" value="Genomic_DNA"/>
</dbReference>
<name>A0ABY9FQ09_9PSED</name>
<evidence type="ECO:0000313" key="1">
    <source>
        <dbReference type="EMBL" id="WLH05379.1"/>
    </source>
</evidence>
<reference evidence="1 2" key="1">
    <citation type="submission" date="2023-02" db="EMBL/GenBank/DDBJ databases">
        <title>Evolution of Hrp T3SS in non-pathogenic Pseudomonas fluorescens.</title>
        <authorList>
            <person name="Liao K."/>
            <person name="Wei H."/>
            <person name="Gu Y."/>
        </authorList>
    </citation>
    <scope>NUCLEOTIDE SEQUENCE [LARGE SCALE GENOMIC DNA]</scope>
    <source>
        <strain evidence="1 2">FP2043</strain>
    </source>
</reference>
<accession>A0ABY9FQ09</accession>
<proteinExistence type="predicted"/>